<dbReference type="SUPFAM" id="SSF52540">
    <property type="entry name" value="P-loop containing nucleoside triphosphate hydrolases"/>
    <property type="match status" value="1"/>
</dbReference>
<gene>
    <name evidence="6" type="ORF">GBAR_LOCUS22554</name>
</gene>
<evidence type="ECO:0000256" key="4">
    <source>
        <dbReference type="SAM" id="Phobius"/>
    </source>
</evidence>
<reference evidence="6" key="1">
    <citation type="submission" date="2023-03" db="EMBL/GenBank/DDBJ databases">
        <authorList>
            <person name="Steffen K."/>
            <person name="Cardenas P."/>
        </authorList>
    </citation>
    <scope>NUCLEOTIDE SEQUENCE</scope>
</reference>
<keyword evidence="7" id="KW-1185">Reference proteome</keyword>
<evidence type="ECO:0000256" key="2">
    <source>
        <dbReference type="ARBA" id="ARBA00022840"/>
    </source>
</evidence>
<feature type="transmembrane region" description="Helical" evidence="4">
    <location>
        <begin position="6"/>
        <end position="30"/>
    </location>
</feature>
<dbReference type="GO" id="GO:0030983">
    <property type="term" value="F:mismatched DNA binding"/>
    <property type="evidence" value="ECO:0007669"/>
    <property type="project" value="InterPro"/>
</dbReference>
<keyword evidence="3" id="KW-0238">DNA-binding</keyword>
<evidence type="ECO:0000259" key="5">
    <source>
        <dbReference type="SMART" id="SM00534"/>
    </source>
</evidence>
<evidence type="ECO:0000256" key="3">
    <source>
        <dbReference type="ARBA" id="ARBA00023125"/>
    </source>
</evidence>
<keyword evidence="4" id="KW-0472">Membrane</keyword>
<dbReference type="PANTHER" id="PTHR11361:SF99">
    <property type="entry name" value="DNA MISMATCH REPAIR PROTEIN"/>
    <property type="match status" value="1"/>
</dbReference>
<evidence type="ECO:0000313" key="6">
    <source>
        <dbReference type="EMBL" id="CAI8040485.1"/>
    </source>
</evidence>
<feature type="transmembrane region" description="Helical" evidence="4">
    <location>
        <begin position="97"/>
        <end position="115"/>
    </location>
</feature>
<keyword evidence="4" id="KW-0812">Transmembrane</keyword>
<keyword evidence="4" id="KW-1133">Transmembrane helix</keyword>
<keyword evidence="1" id="KW-0547">Nucleotide-binding</keyword>
<comment type="caution">
    <text evidence="6">The sequence shown here is derived from an EMBL/GenBank/DDBJ whole genome shotgun (WGS) entry which is preliminary data.</text>
</comment>
<dbReference type="InterPro" id="IPR027417">
    <property type="entry name" value="P-loop_NTPase"/>
</dbReference>
<dbReference type="Proteomes" id="UP001174909">
    <property type="component" value="Unassembled WGS sequence"/>
</dbReference>
<dbReference type="GO" id="GO:0006298">
    <property type="term" value="P:mismatch repair"/>
    <property type="evidence" value="ECO:0007669"/>
    <property type="project" value="InterPro"/>
</dbReference>
<protein>
    <submittedName>
        <fullName evidence="6">DNA mismatch repair protein msh3</fullName>
    </submittedName>
</protein>
<evidence type="ECO:0000313" key="7">
    <source>
        <dbReference type="Proteomes" id="UP001174909"/>
    </source>
</evidence>
<dbReference type="AlphaFoldDB" id="A0AA35T2B3"/>
<dbReference type="SMART" id="SM00534">
    <property type="entry name" value="MUTSac"/>
    <property type="match status" value="1"/>
</dbReference>
<dbReference type="Pfam" id="PF00488">
    <property type="entry name" value="MutS_V"/>
    <property type="match status" value="1"/>
</dbReference>
<organism evidence="6 7">
    <name type="scientific">Geodia barretti</name>
    <name type="common">Barrett's horny sponge</name>
    <dbReference type="NCBI Taxonomy" id="519541"/>
    <lineage>
        <taxon>Eukaryota</taxon>
        <taxon>Metazoa</taxon>
        <taxon>Porifera</taxon>
        <taxon>Demospongiae</taxon>
        <taxon>Heteroscleromorpha</taxon>
        <taxon>Tetractinellida</taxon>
        <taxon>Astrophorina</taxon>
        <taxon>Geodiidae</taxon>
        <taxon>Geodia</taxon>
    </lineage>
</organism>
<keyword evidence="2" id="KW-0067">ATP-binding</keyword>
<dbReference type="InterPro" id="IPR000432">
    <property type="entry name" value="DNA_mismatch_repair_MutS_C"/>
</dbReference>
<dbReference type="EMBL" id="CASHTH010003112">
    <property type="protein sequence ID" value="CAI8040485.1"/>
    <property type="molecule type" value="Genomic_DNA"/>
</dbReference>
<dbReference type="GO" id="GO:0005829">
    <property type="term" value="C:cytosol"/>
    <property type="evidence" value="ECO:0007669"/>
    <property type="project" value="TreeGrafter"/>
</dbReference>
<dbReference type="PANTHER" id="PTHR11361">
    <property type="entry name" value="DNA MISMATCH REPAIR PROTEIN MUTS FAMILY MEMBER"/>
    <property type="match status" value="1"/>
</dbReference>
<evidence type="ECO:0000256" key="1">
    <source>
        <dbReference type="ARBA" id="ARBA00022741"/>
    </source>
</evidence>
<dbReference type="Gene3D" id="3.40.50.300">
    <property type="entry name" value="P-loop containing nucleotide triphosphate hydrolases"/>
    <property type="match status" value="1"/>
</dbReference>
<name>A0AA35T2B3_GEOBA</name>
<dbReference type="GO" id="GO:0005524">
    <property type="term" value="F:ATP binding"/>
    <property type="evidence" value="ECO:0007669"/>
    <property type="project" value="UniProtKB-KW"/>
</dbReference>
<dbReference type="GO" id="GO:0140664">
    <property type="term" value="F:ATP-dependent DNA damage sensor activity"/>
    <property type="evidence" value="ECO:0007669"/>
    <property type="project" value="InterPro"/>
</dbReference>
<proteinExistence type="predicted"/>
<feature type="domain" description="DNA mismatch repair proteins mutS family" evidence="5">
    <location>
        <begin position="192"/>
        <end position="380"/>
    </location>
</feature>
<dbReference type="InterPro" id="IPR045076">
    <property type="entry name" value="MutS"/>
</dbReference>
<sequence length="389" mass="42633">MLGLFRWLYVGDASLFLGAVALSAALGLWLRVRVRELEAALSLMESEIAGIRQIALSVTSEGFDSPLLGALSERLARAHAALGKLERLQLRLRARRNLLFAPVAALLFWGTHHTWAIDRWRRRYQREAREWIRAAGEFDALLALAQYAIERPGHVFPEFDALPGFEARGLGHPLIPEVRLQRNDVRLGRGEADVLIVTGSNMSGKSTLLRSIGANFVLARMGAPVTATTLRLGPLALGASIAVHDSLQDGVSRFLAELLALKAVLDTGSAEEPLLFLLDEVLQGTNSDDRRAAAAALLRELGRRSAVGVMTTHDLSLTELAHELPGRVRNMHFTERVADGAMEFDYQLRDGVLTRGNALDLMRMLNLPAPEGEVAEFTSLPARGPGREH</sequence>
<accession>A0AA35T2B3</accession>